<feature type="compositionally biased region" description="Basic and acidic residues" evidence="2">
    <location>
        <begin position="269"/>
        <end position="311"/>
    </location>
</feature>
<proteinExistence type="predicted"/>
<feature type="coiled-coil region" evidence="1">
    <location>
        <begin position="468"/>
        <end position="495"/>
    </location>
</feature>
<dbReference type="OrthoDB" id="6784618at2759"/>
<dbReference type="InParanoid" id="A0A6J2XA45"/>
<feature type="region of interest" description="Disordered" evidence="2">
    <location>
        <begin position="396"/>
        <end position="425"/>
    </location>
</feature>
<sequence>MNKNLFVFFLLFLCVANCKSGSITLFDDGNDGLEPGKLETKCNGKRQSDVDEIKSEITNDSGATAKSPALSLIDIENDRQTDDTEDGARDRVETGENKSKRKQRCQSNNIVGSIHRSNLISESPTNNIRPLMLVKRDSPKETQAIFKCINCRNRMKCITGKCTECDIYCKNLPDTEDNEFMMLKNSPEVVGISNRMSLTPQNDIFSKTLYPISTYRAGETKDIICRLVGITDTTDIETVTIWVTTYTNNPPKVLNPIMNDQPKDQQGSDSKHITDSNEPNPDLKSRFNEYDEDQFPRISDDDNENIRRNPDIIEGPPPLLGTNNNIDPSEAITGPTNSNIIVEPPEFESDSPDNSVDSPTVPSDQAIDSIIKPNKIITTGKPSLISRLKELTEKRLKKLSSPPTLKSVLPKNLQDSSTKSDSDEIPEVTSVPLFKGMHKTEEIIDPLSVLGDPIESPSTKPVDADGQISKINDAIQEVQSIVRKMQEDASKASENRLLGSDLSSAASPATPNPVLPNHVVDNFKKVNQYIKNRAQDVLDAIKDPENAEKQDSLKDEHSDMTKNLLSNFKKMPQYVLDRVQDSLSKLSNGKTVENGSINENNVEVKERFGNDDTLSENVGLSNNNEDPIETTPVESPTTKTYKTKLDKYLAELKEKRQKIYSPEKFKLDNTKDPYNLKSARINQQNSILSRSGDDSSDTNTEAVTNSILESLNKQRELLKDKIQSYIEDANTKRGQKNQNIENDNAIDGMVEARPNNDLPNLDRDKNIKENKGQDGEKPDKLKKYVSKLKSRMNLEKANLQSAAKKAQSNLKSVQDEDKTREFLRKLSTPFPKLDKAPEEFSYHLAKGRSDINDGNLEMESPDEVTTPESVDQNEETREFLNKLNTPFPKMILPPEEFPYHLAQGRNNENDGNLELKSPFDEKPTENSLDSQVVSKQPEKIKKYFEKLKSRMNLDKPFLKPAQNTENLLNSRFGNDPITENTPNQRTESMFGNKDAKKKALKAKLQEYMAKVKKPRLDQETVKQQPPLIKNRLQPIQPVTSRITGLTTPKSIEKQKSELNAMMDNLKSMLKERMAKKSEPTVYEIVNGGPNEENLQSVVPNSPESVLGDTNSGGEVIGDTDEQLVPSLESRNTLESTQPASDWSSSLGQIVSASSNPNEVFFMASGIKLPMKIVKQEDGTLDLSLDLEKLCACKNTTCPQNPAVIEETVGAILEKEAEIEDQLNIENTIIDGSKRHKSELSKRSPDMSKYPSPNLDNVLNEINDFGKKIKHSFSKTVNEVQKDIDQTNNAIVKGIRTDKISDIPKINPKITLIKNILN</sequence>
<evidence type="ECO:0000313" key="4">
    <source>
        <dbReference type="Proteomes" id="UP000504635"/>
    </source>
</evidence>
<evidence type="ECO:0000313" key="5">
    <source>
        <dbReference type="RefSeq" id="XP_030747835.1"/>
    </source>
</evidence>
<feature type="compositionally biased region" description="Polar residues" evidence="2">
    <location>
        <begin position="925"/>
        <end position="934"/>
    </location>
</feature>
<reference evidence="5" key="1">
    <citation type="submission" date="2025-08" db="UniProtKB">
        <authorList>
            <consortium name="RefSeq"/>
        </authorList>
    </citation>
    <scope>IDENTIFICATION</scope>
    <source>
        <tissue evidence="5">Gonads</tissue>
    </source>
</reference>
<feature type="region of interest" description="Disordered" evidence="2">
    <location>
        <begin position="900"/>
        <end position="934"/>
    </location>
</feature>
<name>A0A6J2XA45_SITOR</name>
<feature type="region of interest" description="Disordered" evidence="2">
    <location>
        <begin position="851"/>
        <end position="873"/>
    </location>
</feature>
<feature type="coiled-coil region" evidence="1">
    <location>
        <begin position="785"/>
        <end position="816"/>
    </location>
</feature>
<feature type="signal peptide" evidence="3">
    <location>
        <begin position="1"/>
        <end position="20"/>
    </location>
</feature>
<feature type="compositionally biased region" description="Basic and acidic residues" evidence="2">
    <location>
        <begin position="760"/>
        <end position="780"/>
    </location>
</feature>
<feature type="region of interest" description="Disordered" evidence="2">
    <location>
        <begin position="615"/>
        <end position="636"/>
    </location>
</feature>
<protein>
    <submittedName>
        <fullName evidence="5">Uncharacterized protein LOC115876266 isoform X1</fullName>
    </submittedName>
</protein>
<evidence type="ECO:0000256" key="1">
    <source>
        <dbReference type="SAM" id="Coils"/>
    </source>
</evidence>
<feature type="region of interest" description="Disordered" evidence="2">
    <location>
        <begin position="967"/>
        <end position="993"/>
    </location>
</feature>
<feature type="compositionally biased region" description="Basic and acidic residues" evidence="2">
    <location>
        <begin position="77"/>
        <end position="98"/>
    </location>
</feature>
<dbReference type="RefSeq" id="XP_030747835.1">
    <property type="nucleotide sequence ID" value="XM_030891975.1"/>
</dbReference>
<feature type="chain" id="PRO_5026983336" evidence="3">
    <location>
        <begin position="21"/>
        <end position="1317"/>
    </location>
</feature>
<feature type="region of interest" description="Disordered" evidence="2">
    <location>
        <begin position="730"/>
        <end position="780"/>
    </location>
</feature>
<feature type="compositionally biased region" description="Polar residues" evidence="2">
    <location>
        <begin position="680"/>
        <end position="689"/>
    </location>
</feature>
<accession>A0A6J2XA45</accession>
<dbReference type="Proteomes" id="UP000504635">
    <property type="component" value="Unplaced"/>
</dbReference>
<keyword evidence="4" id="KW-1185">Reference proteome</keyword>
<feature type="compositionally biased region" description="Polar residues" evidence="2">
    <location>
        <begin position="967"/>
        <end position="989"/>
    </location>
</feature>
<evidence type="ECO:0000256" key="2">
    <source>
        <dbReference type="SAM" id="MobiDB-lite"/>
    </source>
</evidence>
<dbReference type="KEGG" id="soy:115876266"/>
<keyword evidence="1" id="KW-0175">Coiled coil</keyword>
<feature type="region of interest" description="Disordered" evidence="2">
    <location>
        <begin position="250"/>
        <end position="365"/>
    </location>
</feature>
<feature type="compositionally biased region" description="Polar residues" evidence="2">
    <location>
        <begin position="352"/>
        <end position="363"/>
    </location>
</feature>
<feature type="region of interest" description="Disordered" evidence="2">
    <location>
        <begin position="77"/>
        <end position="105"/>
    </location>
</feature>
<gene>
    <name evidence="5" type="primary">LOC115876266</name>
</gene>
<feature type="region of interest" description="Disordered" evidence="2">
    <location>
        <begin position="680"/>
        <end position="700"/>
    </location>
</feature>
<evidence type="ECO:0000256" key="3">
    <source>
        <dbReference type="SAM" id="SignalP"/>
    </source>
</evidence>
<feature type="compositionally biased region" description="Polar residues" evidence="2">
    <location>
        <begin position="615"/>
        <end position="625"/>
    </location>
</feature>
<dbReference type="GeneID" id="115876266"/>
<organism evidence="4 5">
    <name type="scientific">Sitophilus oryzae</name>
    <name type="common">Rice weevil</name>
    <name type="synonym">Curculio oryzae</name>
    <dbReference type="NCBI Taxonomy" id="7048"/>
    <lineage>
        <taxon>Eukaryota</taxon>
        <taxon>Metazoa</taxon>
        <taxon>Ecdysozoa</taxon>
        <taxon>Arthropoda</taxon>
        <taxon>Hexapoda</taxon>
        <taxon>Insecta</taxon>
        <taxon>Pterygota</taxon>
        <taxon>Neoptera</taxon>
        <taxon>Endopterygota</taxon>
        <taxon>Coleoptera</taxon>
        <taxon>Polyphaga</taxon>
        <taxon>Cucujiformia</taxon>
        <taxon>Curculionidae</taxon>
        <taxon>Dryophthorinae</taxon>
        <taxon>Sitophilus</taxon>
    </lineage>
</organism>
<keyword evidence="3" id="KW-0732">Signal</keyword>